<gene>
    <name evidence="2" type="ORF">AVDCRST_MAG19-238</name>
</gene>
<reference evidence="2" key="1">
    <citation type="submission" date="2020-02" db="EMBL/GenBank/DDBJ databases">
        <authorList>
            <person name="Meier V. D."/>
        </authorList>
    </citation>
    <scope>NUCLEOTIDE SEQUENCE</scope>
    <source>
        <strain evidence="2">AVDCRST_MAG19</strain>
    </source>
</reference>
<feature type="compositionally biased region" description="Basic and acidic residues" evidence="1">
    <location>
        <begin position="1"/>
        <end position="17"/>
    </location>
</feature>
<protein>
    <submittedName>
        <fullName evidence="2">Uncharacterized protein</fullName>
    </submittedName>
</protein>
<proteinExistence type="predicted"/>
<accession>A0A6J4UBY5</accession>
<evidence type="ECO:0000313" key="2">
    <source>
        <dbReference type="EMBL" id="CAA9545953.1"/>
    </source>
</evidence>
<evidence type="ECO:0000256" key="1">
    <source>
        <dbReference type="SAM" id="MobiDB-lite"/>
    </source>
</evidence>
<name>A0A6J4UBY5_9BACT</name>
<organism evidence="2">
    <name type="scientific">uncultured Thermomicrobiales bacterium</name>
    <dbReference type="NCBI Taxonomy" id="1645740"/>
    <lineage>
        <taxon>Bacteria</taxon>
        <taxon>Pseudomonadati</taxon>
        <taxon>Thermomicrobiota</taxon>
        <taxon>Thermomicrobia</taxon>
        <taxon>Thermomicrobiales</taxon>
        <taxon>environmental samples</taxon>
    </lineage>
</organism>
<dbReference type="EMBL" id="CADCWL010000015">
    <property type="protein sequence ID" value="CAA9545953.1"/>
    <property type="molecule type" value="Genomic_DNA"/>
</dbReference>
<dbReference type="AlphaFoldDB" id="A0A6J4UBY5"/>
<sequence>MNARDRACLAGRSPHEQHLHRRANANDGWFPGEARPTGGFRRE</sequence>
<feature type="region of interest" description="Disordered" evidence="1">
    <location>
        <begin position="1"/>
        <end position="43"/>
    </location>
</feature>